<evidence type="ECO:0000313" key="5">
    <source>
        <dbReference type="EMBL" id="MPQ61871.1"/>
    </source>
</evidence>
<sequence>MNIIKGATILLSASIDTSLDRILSRKHRESDIDTLTAAQARLLFLLWKRDEISIKEVSRITHLQKSTLSSTLAKLEKAGHITLIPCESDKRKTLVKVINRDDNLVALNKKIIDEAGDIFYNGFSDDEVALYESFLKRTLDNLIEFQNEKK</sequence>
<evidence type="ECO:0000313" key="6">
    <source>
        <dbReference type="Proteomes" id="UP000342249"/>
    </source>
</evidence>
<dbReference type="Gene3D" id="1.10.10.10">
    <property type="entry name" value="Winged helix-like DNA-binding domain superfamily/Winged helix DNA-binding domain"/>
    <property type="match status" value="1"/>
</dbReference>
<dbReference type="InterPro" id="IPR000835">
    <property type="entry name" value="HTH_MarR-typ"/>
</dbReference>
<dbReference type="GO" id="GO:0003677">
    <property type="term" value="F:DNA binding"/>
    <property type="evidence" value="ECO:0007669"/>
    <property type="project" value="UniProtKB-KW"/>
</dbReference>
<dbReference type="InterPro" id="IPR036390">
    <property type="entry name" value="WH_DNA-bd_sf"/>
</dbReference>
<keyword evidence="3" id="KW-0804">Transcription</keyword>
<accession>A0A5N7ILS3</accession>
<gene>
    <name evidence="5" type="ORF">E4V82_07055</name>
</gene>
<protein>
    <submittedName>
        <fullName evidence="5">MarR family transcriptional regulator</fullName>
    </submittedName>
</protein>
<dbReference type="PANTHER" id="PTHR42756:SF1">
    <property type="entry name" value="TRANSCRIPTIONAL REPRESSOR OF EMRAB OPERON"/>
    <property type="match status" value="1"/>
</dbReference>
<evidence type="ECO:0000256" key="3">
    <source>
        <dbReference type="ARBA" id="ARBA00023163"/>
    </source>
</evidence>
<dbReference type="SMART" id="SM00347">
    <property type="entry name" value="HTH_MARR"/>
    <property type="match status" value="1"/>
</dbReference>
<reference evidence="5 6" key="1">
    <citation type="journal article" date="2019" name="Lett. Appl. Microbiol.">
        <title>A case of 'blown pack' spoilage of vacuum-packaged pork likely associated with Clostridium estertheticum in Canada.</title>
        <authorList>
            <person name="Zhang P."/>
            <person name="Ward P."/>
            <person name="McMullen L.M."/>
            <person name="Yang X."/>
        </authorList>
    </citation>
    <scope>NUCLEOTIDE SEQUENCE [LARGE SCALE GENOMIC DNA]</scope>
    <source>
        <strain evidence="5 6">MA19</strain>
    </source>
</reference>
<dbReference type="GO" id="GO:0003700">
    <property type="term" value="F:DNA-binding transcription factor activity"/>
    <property type="evidence" value="ECO:0007669"/>
    <property type="project" value="InterPro"/>
</dbReference>
<feature type="domain" description="HTH marR-type" evidence="4">
    <location>
        <begin position="1"/>
        <end position="140"/>
    </location>
</feature>
<comment type="caution">
    <text evidence="5">The sequence shown here is derived from an EMBL/GenBank/DDBJ whole genome shotgun (WGS) entry which is preliminary data.</text>
</comment>
<evidence type="ECO:0000259" key="4">
    <source>
        <dbReference type="PROSITE" id="PS50995"/>
    </source>
</evidence>
<evidence type="ECO:0000256" key="1">
    <source>
        <dbReference type="ARBA" id="ARBA00023015"/>
    </source>
</evidence>
<dbReference type="AlphaFoldDB" id="A0A5N7ILS3"/>
<dbReference type="EMBL" id="SPSF01000016">
    <property type="protein sequence ID" value="MPQ61871.1"/>
    <property type="molecule type" value="Genomic_DNA"/>
</dbReference>
<keyword evidence="2" id="KW-0238">DNA-binding</keyword>
<dbReference type="Proteomes" id="UP000342249">
    <property type="component" value="Unassembled WGS sequence"/>
</dbReference>
<name>A0A5N7ILS3_9CLOT</name>
<dbReference type="PANTHER" id="PTHR42756">
    <property type="entry name" value="TRANSCRIPTIONAL REGULATOR, MARR"/>
    <property type="match status" value="1"/>
</dbReference>
<dbReference type="PROSITE" id="PS50995">
    <property type="entry name" value="HTH_MARR_2"/>
    <property type="match status" value="1"/>
</dbReference>
<dbReference type="InterPro" id="IPR036388">
    <property type="entry name" value="WH-like_DNA-bd_sf"/>
</dbReference>
<evidence type="ECO:0000256" key="2">
    <source>
        <dbReference type="ARBA" id="ARBA00023125"/>
    </source>
</evidence>
<dbReference type="Pfam" id="PF12802">
    <property type="entry name" value="MarR_2"/>
    <property type="match status" value="1"/>
</dbReference>
<dbReference type="SUPFAM" id="SSF46785">
    <property type="entry name" value="Winged helix' DNA-binding domain"/>
    <property type="match status" value="1"/>
</dbReference>
<proteinExistence type="predicted"/>
<organism evidence="5 6">
    <name type="scientific">Clostridium estertheticum</name>
    <dbReference type="NCBI Taxonomy" id="238834"/>
    <lineage>
        <taxon>Bacteria</taxon>
        <taxon>Bacillati</taxon>
        <taxon>Bacillota</taxon>
        <taxon>Clostridia</taxon>
        <taxon>Eubacteriales</taxon>
        <taxon>Clostridiaceae</taxon>
        <taxon>Clostridium</taxon>
    </lineage>
</organism>
<keyword evidence="1" id="KW-0805">Transcription regulation</keyword>